<keyword evidence="4" id="KW-0165">Cleavage on pair of basic residues</keyword>
<dbReference type="InterPro" id="IPR001990">
    <property type="entry name" value="Granin"/>
</dbReference>
<evidence type="ECO:0000256" key="1">
    <source>
        <dbReference type="ARBA" id="ARBA00004613"/>
    </source>
</evidence>
<evidence type="ECO:0000256" key="5">
    <source>
        <dbReference type="ARBA" id="ARBA00022729"/>
    </source>
</evidence>
<keyword evidence="5" id="KW-0732">Signal</keyword>
<dbReference type="GO" id="GO:0030141">
    <property type="term" value="C:secretory granule"/>
    <property type="evidence" value="ECO:0007669"/>
    <property type="project" value="InterPro"/>
</dbReference>
<dbReference type="EMBL" id="JAINUG010000191">
    <property type="protein sequence ID" value="KAJ8388702.1"/>
    <property type="molecule type" value="Genomic_DNA"/>
</dbReference>
<dbReference type="PANTHER" id="PTHR15119">
    <property type="entry name" value="SECRETOGRANIN II"/>
    <property type="match status" value="1"/>
</dbReference>
<proteinExistence type="inferred from homology"/>
<comment type="similarity">
    <text evidence="2">Belongs to the chromogranin/secretogranin protein family.</text>
</comment>
<dbReference type="InterPro" id="IPR038858">
    <property type="entry name" value="ScgII"/>
</dbReference>
<comment type="caution">
    <text evidence="7">The sequence shown here is derived from an EMBL/GenBank/DDBJ whole genome shotgun (WGS) entry which is preliminary data.</text>
</comment>
<sequence>MLEDDDSRESPYKRTNENVEEQYTPQSLATLQSVFEELGKLSAIKGHKRQRPDDDQFYRGDDDDIYRLNNLAYEDVAGGEEWTPVEEKVETEEVVKDSQEEFDRGSDENDEDDDAIMRTTTKTIPSSDPASQTGTGKRRTRTILPKWWITTS</sequence>
<accession>A0AAD7RR59</accession>
<dbReference type="GO" id="GO:0005576">
    <property type="term" value="C:extracellular region"/>
    <property type="evidence" value="ECO:0007669"/>
    <property type="project" value="UniProtKB-SubCell"/>
</dbReference>
<dbReference type="Pfam" id="PF01271">
    <property type="entry name" value="Granin"/>
    <property type="match status" value="1"/>
</dbReference>
<evidence type="ECO:0000256" key="3">
    <source>
        <dbReference type="ARBA" id="ARBA00022525"/>
    </source>
</evidence>
<evidence type="ECO:0000256" key="2">
    <source>
        <dbReference type="ARBA" id="ARBA00005723"/>
    </source>
</evidence>
<evidence type="ECO:0000256" key="4">
    <source>
        <dbReference type="ARBA" id="ARBA00022685"/>
    </source>
</evidence>
<reference evidence="7" key="1">
    <citation type="journal article" date="2023" name="Science">
        <title>Genome structures resolve the early diversification of teleost fishes.</title>
        <authorList>
            <person name="Parey E."/>
            <person name="Louis A."/>
            <person name="Montfort J."/>
            <person name="Bouchez O."/>
            <person name="Roques C."/>
            <person name="Iampietro C."/>
            <person name="Lluch J."/>
            <person name="Castinel A."/>
            <person name="Donnadieu C."/>
            <person name="Desvignes T."/>
            <person name="Floi Bucao C."/>
            <person name="Jouanno E."/>
            <person name="Wen M."/>
            <person name="Mejri S."/>
            <person name="Dirks R."/>
            <person name="Jansen H."/>
            <person name="Henkel C."/>
            <person name="Chen W.J."/>
            <person name="Zahm M."/>
            <person name="Cabau C."/>
            <person name="Klopp C."/>
            <person name="Thompson A.W."/>
            <person name="Robinson-Rechavi M."/>
            <person name="Braasch I."/>
            <person name="Lecointre G."/>
            <person name="Bobe J."/>
            <person name="Postlethwait J.H."/>
            <person name="Berthelot C."/>
            <person name="Roest Crollius H."/>
            <person name="Guiguen Y."/>
        </authorList>
    </citation>
    <scope>NUCLEOTIDE SEQUENCE</scope>
    <source>
        <strain evidence="7">NC1722</strain>
    </source>
</reference>
<gene>
    <name evidence="7" type="ORF">AAFF_G00131110</name>
</gene>
<feature type="compositionally biased region" description="Polar residues" evidence="6">
    <location>
        <begin position="118"/>
        <end position="135"/>
    </location>
</feature>
<dbReference type="Proteomes" id="UP001221898">
    <property type="component" value="Unassembled WGS sequence"/>
</dbReference>
<name>A0AAD7RR59_9TELE</name>
<feature type="compositionally biased region" description="Basic and acidic residues" evidence="6">
    <location>
        <begin position="86"/>
        <end position="107"/>
    </location>
</feature>
<dbReference type="PANTHER" id="PTHR15119:SF0">
    <property type="entry name" value="SECRETOGRANIN-2"/>
    <property type="match status" value="1"/>
</dbReference>
<feature type="compositionally biased region" description="Basic and acidic residues" evidence="6">
    <location>
        <begin position="8"/>
        <end position="17"/>
    </location>
</feature>
<evidence type="ECO:0000313" key="7">
    <source>
        <dbReference type="EMBL" id="KAJ8388702.1"/>
    </source>
</evidence>
<keyword evidence="8" id="KW-1185">Reference proteome</keyword>
<dbReference type="AlphaFoldDB" id="A0AAD7RR59"/>
<evidence type="ECO:0000256" key="6">
    <source>
        <dbReference type="SAM" id="MobiDB-lite"/>
    </source>
</evidence>
<protein>
    <submittedName>
        <fullName evidence="7">Uncharacterized protein</fullName>
    </submittedName>
</protein>
<evidence type="ECO:0000313" key="8">
    <source>
        <dbReference type="Proteomes" id="UP001221898"/>
    </source>
</evidence>
<keyword evidence="3" id="KW-0964">Secreted</keyword>
<organism evidence="7 8">
    <name type="scientific">Aldrovandia affinis</name>
    <dbReference type="NCBI Taxonomy" id="143900"/>
    <lineage>
        <taxon>Eukaryota</taxon>
        <taxon>Metazoa</taxon>
        <taxon>Chordata</taxon>
        <taxon>Craniata</taxon>
        <taxon>Vertebrata</taxon>
        <taxon>Euteleostomi</taxon>
        <taxon>Actinopterygii</taxon>
        <taxon>Neopterygii</taxon>
        <taxon>Teleostei</taxon>
        <taxon>Notacanthiformes</taxon>
        <taxon>Halosauridae</taxon>
        <taxon>Aldrovandia</taxon>
    </lineage>
</organism>
<feature type="region of interest" description="Disordered" evidence="6">
    <location>
        <begin position="86"/>
        <end position="142"/>
    </location>
</feature>
<feature type="region of interest" description="Disordered" evidence="6">
    <location>
        <begin position="1"/>
        <end position="26"/>
    </location>
</feature>
<comment type="subcellular location">
    <subcellularLocation>
        <location evidence="1">Secreted</location>
    </subcellularLocation>
</comment>